<evidence type="ECO:0000256" key="3">
    <source>
        <dbReference type="ARBA" id="ARBA00022679"/>
    </source>
</evidence>
<feature type="transmembrane region" description="Helical" evidence="8">
    <location>
        <begin position="132"/>
        <end position="148"/>
    </location>
</feature>
<reference evidence="9 10" key="1">
    <citation type="journal article" date="2014" name="BMC Genomics">
        <title>Complete genome sequence of producer of the glycopeptide antibiotic Aculeximycin Kutzneria albida DSM 43870T, a representative of minor genus of Pseudonocardiaceae.</title>
        <authorList>
            <person name="Rebets Y."/>
            <person name="Tokovenko B."/>
            <person name="Lushchyk I."/>
            <person name="Ruckert C."/>
            <person name="Zaburannyi N."/>
            <person name="Bechthold A."/>
            <person name="Kalinowski J."/>
            <person name="Luzhetskyy A."/>
        </authorList>
    </citation>
    <scope>NUCLEOTIDE SEQUENCE [LARGE SCALE GENOMIC DNA]</scope>
    <source>
        <strain evidence="9">DSM 43870</strain>
    </source>
</reference>
<dbReference type="GO" id="GO:0016758">
    <property type="term" value="F:hexosyltransferase activity"/>
    <property type="evidence" value="ECO:0007669"/>
    <property type="project" value="InterPro"/>
</dbReference>
<evidence type="ECO:0000313" key="9">
    <source>
        <dbReference type="EMBL" id="AHI00113.1"/>
    </source>
</evidence>
<dbReference type="EMBL" id="CP007155">
    <property type="protein sequence ID" value="AHI00113.1"/>
    <property type="molecule type" value="Genomic_DNA"/>
</dbReference>
<keyword evidence="5 8" id="KW-1133">Transmembrane helix</keyword>
<dbReference type="AlphaFoldDB" id="W5WGY5"/>
<dbReference type="GO" id="GO:0005886">
    <property type="term" value="C:plasma membrane"/>
    <property type="evidence" value="ECO:0007669"/>
    <property type="project" value="UniProtKB-SubCell"/>
</dbReference>
<feature type="transmembrane region" description="Helical" evidence="8">
    <location>
        <begin position="185"/>
        <end position="204"/>
    </location>
</feature>
<gene>
    <name evidence="9" type="ORF">KALB_6754</name>
</gene>
<organism evidence="9 10">
    <name type="scientific">Kutzneria albida DSM 43870</name>
    <dbReference type="NCBI Taxonomy" id="1449976"/>
    <lineage>
        <taxon>Bacteria</taxon>
        <taxon>Bacillati</taxon>
        <taxon>Actinomycetota</taxon>
        <taxon>Actinomycetes</taxon>
        <taxon>Pseudonocardiales</taxon>
        <taxon>Pseudonocardiaceae</taxon>
        <taxon>Kutzneria</taxon>
    </lineage>
</organism>
<evidence type="ECO:0000313" key="10">
    <source>
        <dbReference type="Proteomes" id="UP000019225"/>
    </source>
</evidence>
<feature type="transmembrane region" description="Helical" evidence="8">
    <location>
        <begin position="275"/>
        <end position="294"/>
    </location>
</feature>
<evidence type="ECO:0000256" key="4">
    <source>
        <dbReference type="ARBA" id="ARBA00022692"/>
    </source>
</evidence>
<name>W5WGY5_9PSEU</name>
<comment type="similarity">
    <text evidence="7">Belongs to the glycosyltransferase 87 family.</text>
</comment>
<feature type="transmembrane region" description="Helical" evidence="8">
    <location>
        <begin position="340"/>
        <end position="359"/>
    </location>
</feature>
<dbReference type="PATRIC" id="fig|1449976.3.peg.6783"/>
<keyword evidence="2" id="KW-1003">Cell membrane</keyword>
<protein>
    <recommendedName>
        <fullName evidence="11">Alpha-1,2-mannosyltransferase</fullName>
    </recommendedName>
</protein>
<feature type="transmembrane region" description="Helical" evidence="8">
    <location>
        <begin position="16"/>
        <end position="38"/>
    </location>
</feature>
<dbReference type="HOGENOM" id="CLU_034641_3_0_11"/>
<dbReference type="STRING" id="1449976.KALB_6754"/>
<proteinExistence type="inferred from homology"/>
<dbReference type="Pfam" id="PF09594">
    <property type="entry name" value="GT87"/>
    <property type="match status" value="1"/>
</dbReference>
<evidence type="ECO:0008006" key="11">
    <source>
        <dbReference type="Google" id="ProtNLM"/>
    </source>
</evidence>
<comment type="subcellular location">
    <subcellularLocation>
        <location evidence="1">Cell membrane</location>
        <topology evidence="1">Multi-pass membrane protein</topology>
    </subcellularLocation>
</comment>
<keyword evidence="3" id="KW-0808">Transferase</keyword>
<evidence type="ECO:0000256" key="8">
    <source>
        <dbReference type="SAM" id="Phobius"/>
    </source>
</evidence>
<evidence type="ECO:0000256" key="7">
    <source>
        <dbReference type="ARBA" id="ARBA00024033"/>
    </source>
</evidence>
<keyword evidence="6 8" id="KW-0472">Membrane</keyword>
<feature type="transmembrane region" description="Helical" evidence="8">
    <location>
        <begin position="380"/>
        <end position="401"/>
    </location>
</feature>
<evidence type="ECO:0000256" key="5">
    <source>
        <dbReference type="ARBA" id="ARBA00022989"/>
    </source>
</evidence>
<feature type="transmembrane region" description="Helical" evidence="8">
    <location>
        <begin position="84"/>
        <end position="112"/>
    </location>
</feature>
<dbReference type="Proteomes" id="UP000019225">
    <property type="component" value="Chromosome"/>
</dbReference>
<keyword evidence="4 8" id="KW-0812">Transmembrane</keyword>
<dbReference type="InterPro" id="IPR018584">
    <property type="entry name" value="GT87"/>
</dbReference>
<sequence length="422" mass="45545">MDAASNPAPRSLVRRIWWLAAALVLVGAIAASAVYICAFDDHHFTDLDVYLGGGQVWRDGADLYQAQLPTPFPKFTLRFTYPPLAAVLFSALTVLPAGLAAALFTAGTMGALAASLRLVLARLLPVGFARRYPLPVLALASTLAATWLEPVRETISFGQVNVLLLVLVLADCLVARPWWPRGLLIGLAAAVKLTPAVFVLFFLVRRQWRPVLTAVGGFLGLCLAGALLAPRDSLDYWFGALFDTKRIGVLGFSYNQSLRGVLARVAVDTGWQNPLWLGLSVLVLAVTVLVAARARAAGEDVAALLAVAACGLLVSPVSWAHHWVWVAPGLVWAAVRVARAHSWTACVLGLYAWYLCLFTPYRLPPQLREPGQYWDFGESLLGNLYVWLAIAMLGSMAVWTARLRLGAASRLRGSGQSLAQPA</sequence>
<keyword evidence="10" id="KW-1185">Reference proteome</keyword>
<dbReference type="KEGG" id="kal:KALB_6754"/>
<evidence type="ECO:0000256" key="2">
    <source>
        <dbReference type="ARBA" id="ARBA00022475"/>
    </source>
</evidence>
<feature type="transmembrane region" description="Helical" evidence="8">
    <location>
        <begin position="211"/>
        <end position="229"/>
    </location>
</feature>
<feature type="transmembrane region" description="Helical" evidence="8">
    <location>
        <begin position="160"/>
        <end position="179"/>
    </location>
</feature>
<evidence type="ECO:0000256" key="6">
    <source>
        <dbReference type="ARBA" id="ARBA00023136"/>
    </source>
</evidence>
<evidence type="ECO:0000256" key="1">
    <source>
        <dbReference type="ARBA" id="ARBA00004651"/>
    </source>
</evidence>
<feature type="transmembrane region" description="Helical" evidence="8">
    <location>
        <begin position="301"/>
        <end position="320"/>
    </location>
</feature>
<dbReference type="eggNOG" id="COG5650">
    <property type="taxonomic scope" value="Bacteria"/>
</dbReference>
<accession>W5WGY5</accession>